<comment type="subunit">
    <text evidence="11">Composed of two chains; the small (or glutamine) chain promotes the hydrolysis of glutamine to ammonia, which is used by the large (or ammonia) chain to synthesize carbamoyl phosphate. Tetramer of heterodimers (alpha,beta)4.</text>
</comment>
<keyword evidence="7 11" id="KW-0315">Glutamine amidotransferase</keyword>
<feature type="binding site" evidence="11">
    <location>
        <position position="328"/>
    </location>
    <ligand>
        <name>L-glutamine</name>
        <dbReference type="ChEBI" id="CHEBI:58359"/>
    </ligand>
</feature>
<feature type="region of interest" description="Disordered" evidence="12">
    <location>
        <begin position="176"/>
        <end position="202"/>
    </location>
</feature>
<keyword evidence="5 11" id="KW-0547">Nucleotide-binding</keyword>
<feature type="binding site" evidence="11">
    <location>
        <position position="256"/>
    </location>
    <ligand>
        <name>L-glutamine</name>
        <dbReference type="ChEBI" id="CHEBI:58359"/>
    </ligand>
</feature>
<dbReference type="NCBIfam" id="TIGR01368">
    <property type="entry name" value="CPSaseIIsmall"/>
    <property type="match status" value="1"/>
</dbReference>
<dbReference type="PRINTS" id="PR00099">
    <property type="entry name" value="CPSGATASE"/>
</dbReference>
<protein>
    <recommendedName>
        <fullName evidence="11">Carbamoyl phosphate synthase small chain</fullName>
        <ecNumber evidence="11">6.3.5.5</ecNumber>
    </recommendedName>
    <alternativeName>
        <fullName evidence="11">Carbamoyl phosphate synthetase glutamine chain</fullName>
    </alternativeName>
</protein>
<dbReference type="CDD" id="cd01744">
    <property type="entry name" value="GATase1_CPSase"/>
    <property type="match status" value="1"/>
</dbReference>
<evidence type="ECO:0000256" key="3">
    <source>
        <dbReference type="ARBA" id="ARBA00007800"/>
    </source>
</evidence>
<dbReference type="GO" id="GO:0005524">
    <property type="term" value="F:ATP binding"/>
    <property type="evidence" value="ECO:0007669"/>
    <property type="project" value="UniProtKB-UniRule"/>
</dbReference>
<dbReference type="Pfam" id="PF00117">
    <property type="entry name" value="GATase"/>
    <property type="match status" value="1"/>
</dbReference>
<dbReference type="UniPathway" id="UPA00068">
    <property type="reaction ID" value="UER00171"/>
</dbReference>
<comment type="function">
    <text evidence="11">Small subunit of the glutamine-dependent carbamoyl phosphate synthetase (CPSase). CPSase catalyzes the formation of carbamoyl phosphate from the ammonia moiety of glutamine, carbonate, and phosphate donated by ATP, constituting the first step of 2 biosynthetic pathways, one leading to arginine and/or urea and the other to pyrimidine nucleotides. The small subunit (glutamine amidotransferase) binds and cleaves glutamine to supply the large subunit with the substrate ammonia.</text>
</comment>
<dbReference type="InterPro" id="IPR036480">
    <property type="entry name" value="CarbP_synth_ssu_N_sf"/>
</dbReference>
<comment type="pathway">
    <text evidence="1 11">Pyrimidine metabolism; UMP biosynthesis via de novo pathway; (S)-dihydroorotate from bicarbonate: step 1/3.</text>
</comment>
<dbReference type="Gene3D" id="3.50.30.20">
    <property type="entry name" value="Carbamoyl-phosphate synthase small subunit, N-terminal domain"/>
    <property type="match status" value="1"/>
</dbReference>
<dbReference type="AlphaFoldDB" id="A0A538SEE4"/>
<keyword evidence="11" id="KW-0055">Arginine biosynthesis</keyword>
<dbReference type="InterPro" id="IPR035686">
    <property type="entry name" value="CPSase_GATase1"/>
</dbReference>
<evidence type="ECO:0000256" key="1">
    <source>
        <dbReference type="ARBA" id="ARBA00004812"/>
    </source>
</evidence>
<reference evidence="14 15" key="1">
    <citation type="journal article" date="2019" name="Nat. Microbiol.">
        <title>Mediterranean grassland soil C-N compound turnover is dependent on rainfall and depth, and is mediated by genomically divergent microorganisms.</title>
        <authorList>
            <person name="Diamond S."/>
            <person name="Andeer P.F."/>
            <person name="Li Z."/>
            <person name="Crits-Christoph A."/>
            <person name="Burstein D."/>
            <person name="Anantharaman K."/>
            <person name="Lane K.R."/>
            <person name="Thomas B.C."/>
            <person name="Pan C."/>
            <person name="Northen T.R."/>
            <person name="Banfield J.F."/>
        </authorList>
    </citation>
    <scope>NUCLEOTIDE SEQUENCE [LARGE SCALE GENOMIC DNA]</scope>
    <source>
        <strain evidence="14">WS_2</strain>
    </source>
</reference>
<dbReference type="GO" id="GO:0044205">
    <property type="term" value="P:'de novo' UMP biosynthetic process"/>
    <property type="evidence" value="ECO:0007669"/>
    <property type="project" value="UniProtKB-UniRule"/>
</dbReference>
<dbReference type="NCBIfam" id="NF009475">
    <property type="entry name" value="PRK12838.1"/>
    <property type="match status" value="1"/>
</dbReference>
<dbReference type="GO" id="GO:0006541">
    <property type="term" value="P:glutamine metabolic process"/>
    <property type="evidence" value="ECO:0007669"/>
    <property type="project" value="InterPro"/>
</dbReference>
<evidence type="ECO:0000256" key="6">
    <source>
        <dbReference type="ARBA" id="ARBA00022840"/>
    </source>
</evidence>
<keyword evidence="11" id="KW-0028">Amino-acid biosynthesis</keyword>
<evidence type="ECO:0000256" key="4">
    <source>
        <dbReference type="ARBA" id="ARBA00022598"/>
    </source>
</evidence>
<feature type="binding site" evidence="11">
    <location>
        <position position="284"/>
    </location>
    <ligand>
        <name>L-glutamine</name>
        <dbReference type="ChEBI" id="CHEBI:58359"/>
    </ligand>
</feature>
<comment type="similarity">
    <text evidence="3 11">Belongs to the CarA family.</text>
</comment>
<keyword evidence="6 11" id="KW-0067">ATP-binding</keyword>
<dbReference type="InterPro" id="IPR029062">
    <property type="entry name" value="Class_I_gatase-like"/>
</dbReference>
<dbReference type="GO" id="GO:0004088">
    <property type="term" value="F:carbamoyl-phosphate synthase (glutamine-hydrolyzing) activity"/>
    <property type="evidence" value="ECO:0007669"/>
    <property type="project" value="UniProtKB-UniRule"/>
</dbReference>
<dbReference type="SUPFAM" id="SSF52021">
    <property type="entry name" value="Carbamoyl phosphate synthetase, small subunit N-terminal domain"/>
    <property type="match status" value="1"/>
</dbReference>
<dbReference type="InterPro" id="IPR006274">
    <property type="entry name" value="CarbamoylP_synth_ssu"/>
</dbReference>
<dbReference type="PRINTS" id="PR00097">
    <property type="entry name" value="ANTSNTHASEII"/>
</dbReference>
<evidence type="ECO:0000256" key="11">
    <source>
        <dbReference type="HAMAP-Rule" id="MF_01209"/>
    </source>
</evidence>
<evidence type="ECO:0000313" key="14">
    <source>
        <dbReference type="EMBL" id="TMQ49739.1"/>
    </source>
</evidence>
<dbReference type="GO" id="GO:0004359">
    <property type="term" value="F:glutaminase activity"/>
    <property type="evidence" value="ECO:0007669"/>
    <property type="project" value="RHEA"/>
</dbReference>
<evidence type="ECO:0000259" key="13">
    <source>
        <dbReference type="SMART" id="SM01097"/>
    </source>
</evidence>
<evidence type="ECO:0000256" key="5">
    <source>
        <dbReference type="ARBA" id="ARBA00022741"/>
    </source>
</evidence>
<organism evidence="14 15">
    <name type="scientific">Eiseniibacteriota bacterium</name>
    <dbReference type="NCBI Taxonomy" id="2212470"/>
    <lineage>
        <taxon>Bacteria</taxon>
        <taxon>Candidatus Eiseniibacteriota</taxon>
    </lineage>
</organism>
<dbReference type="SUPFAM" id="SSF52317">
    <property type="entry name" value="Class I glutamine amidotransferase-like"/>
    <property type="match status" value="1"/>
</dbReference>
<feature type="active site" evidence="11">
    <location>
        <position position="368"/>
    </location>
</feature>
<accession>A0A538SEE4</accession>
<dbReference type="Pfam" id="PF00988">
    <property type="entry name" value="CPSase_sm_chain"/>
    <property type="match status" value="1"/>
</dbReference>
<dbReference type="GO" id="GO:0006526">
    <property type="term" value="P:L-arginine biosynthetic process"/>
    <property type="evidence" value="ECO:0007669"/>
    <property type="project" value="UniProtKB-UniRule"/>
</dbReference>
<feature type="region of interest" description="CPSase" evidence="11">
    <location>
        <begin position="1"/>
        <end position="207"/>
    </location>
</feature>
<evidence type="ECO:0000256" key="10">
    <source>
        <dbReference type="ARBA" id="ARBA00049285"/>
    </source>
</evidence>
<evidence type="ECO:0000256" key="7">
    <source>
        <dbReference type="ARBA" id="ARBA00022962"/>
    </source>
</evidence>
<dbReference type="PRINTS" id="PR00096">
    <property type="entry name" value="GATASE"/>
</dbReference>
<dbReference type="InterPro" id="IPR017926">
    <property type="entry name" value="GATASE"/>
</dbReference>
<dbReference type="PANTHER" id="PTHR43418">
    <property type="entry name" value="MULTIFUNCTIONAL TRYPTOPHAN BIOSYNTHESIS PROTEIN-RELATED"/>
    <property type="match status" value="1"/>
</dbReference>
<dbReference type="EMBL" id="VBOS01000441">
    <property type="protein sequence ID" value="TMQ49739.1"/>
    <property type="molecule type" value="Genomic_DNA"/>
</dbReference>
<dbReference type="UniPathway" id="UPA00070">
    <property type="reaction ID" value="UER00115"/>
</dbReference>
<comment type="catalytic activity">
    <reaction evidence="9 11">
        <text>hydrogencarbonate + L-glutamine + 2 ATP + H2O = carbamoyl phosphate + L-glutamate + 2 ADP + phosphate + 2 H(+)</text>
        <dbReference type="Rhea" id="RHEA:18633"/>
        <dbReference type="ChEBI" id="CHEBI:15377"/>
        <dbReference type="ChEBI" id="CHEBI:15378"/>
        <dbReference type="ChEBI" id="CHEBI:17544"/>
        <dbReference type="ChEBI" id="CHEBI:29985"/>
        <dbReference type="ChEBI" id="CHEBI:30616"/>
        <dbReference type="ChEBI" id="CHEBI:43474"/>
        <dbReference type="ChEBI" id="CHEBI:58228"/>
        <dbReference type="ChEBI" id="CHEBI:58359"/>
        <dbReference type="ChEBI" id="CHEBI:456216"/>
        <dbReference type="EC" id="6.3.5.5"/>
    </reaction>
</comment>
<dbReference type="SMART" id="SM01097">
    <property type="entry name" value="CPSase_sm_chain"/>
    <property type="match status" value="1"/>
</dbReference>
<keyword evidence="4 11" id="KW-0436">Ligase</keyword>
<gene>
    <name evidence="11 14" type="primary">carA</name>
    <name evidence="14" type="ORF">E6K72_12100</name>
</gene>
<dbReference type="FunFam" id="3.50.30.20:FF:000001">
    <property type="entry name" value="Carbamoyl-phosphate synthase small chain"/>
    <property type="match status" value="1"/>
</dbReference>
<dbReference type="PROSITE" id="PS51273">
    <property type="entry name" value="GATASE_TYPE_1"/>
    <property type="match status" value="1"/>
</dbReference>
<evidence type="ECO:0000256" key="8">
    <source>
        <dbReference type="ARBA" id="ARBA00022975"/>
    </source>
</evidence>
<feature type="binding site" evidence="11">
    <location>
        <position position="327"/>
    </location>
    <ligand>
        <name>L-glutamine</name>
        <dbReference type="ChEBI" id="CHEBI:58359"/>
    </ligand>
</feature>
<dbReference type="HAMAP" id="MF_01209">
    <property type="entry name" value="CPSase_S_chain"/>
    <property type="match status" value="1"/>
</dbReference>
<keyword evidence="8 11" id="KW-0665">Pyrimidine biosynthesis</keyword>
<sequence>MTDALLALEDGRIFRGRRFGALSDAAGEVVFNTSMTGYQEILGDPSYAGQIVVMTYPMIGNYGIAPEDFESRKPFVEALVVREPSRIASNWRHERTLDDYLAAHGVPGFCGFDTRALVRHLRDQGSKRGVIGSAAQGADALVARARAVKPMAGCDLASVVTTDKSYAWTKPGYVLPANGHESPPDRPDVAGARDRRPAAPRPPEPGYRVIVLDCGVKWNILRRLVDVGCSVTAAPATTAAEDILSLKPHGIVISKGPGDPEPVQYAVKTVRALIGRVPLMGICLGHQLLGLAAGGKTYKLKFGHRGGNHPVMDLTTGKVEITSHNHGFAVDPDSLPDRDVERTHINLNDQTLEGLRLKNAPAFSVQYHPEASPGPHDARYLFERFADMMREHAGARR</sequence>
<feature type="compositionally biased region" description="Basic and acidic residues" evidence="12">
    <location>
        <begin position="182"/>
        <end position="197"/>
    </location>
</feature>
<evidence type="ECO:0000313" key="15">
    <source>
        <dbReference type="Proteomes" id="UP000317716"/>
    </source>
</evidence>
<feature type="binding site" evidence="11">
    <location>
        <position position="46"/>
    </location>
    <ligand>
        <name>L-glutamine</name>
        <dbReference type="ChEBI" id="CHEBI:58359"/>
    </ligand>
</feature>
<comment type="catalytic activity">
    <reaction evidence="10 11">
        <text>L-glutamine + H2O = L-glutamate + NH4(+)</text>
        <dbReference type="Rhea" id="RHEA:15889"/>
        <dbReference type="ChEBI" id="CHEBI:15377"/>
        <dbReference type="ChEBI" id="CHEBI:28938"/>
        <dbReference type="ChEBI" id="CHEBI:29985"/>
        <dbReference type="ChEBI" id="CHEBI:58359"/>
    </reaction>
</comment>
<evidence type="ECO:0000256" key="9">
    <source>
        <dbReference type="ARBA" id="ARBA00048816"/>
    </source>
</evidence>
<evidence type="ECO:0000256" key="12">
    <source>
        <dbReference type="SAM" id="MobiDB-lite"/>
    </source>
</evidence>
<dbReference type="InterPro" id="IPR050472">
    <property type="entry name" value="Anth_synth/Amidotransfase"/>
</dbReference>
<dbReference type="EC" id="6.3.5.5" evidence="11"/>
<dbReference type="GO" id="GO:0006207">
    <property type="term" value="P:'de novo' pyrimidine nucleobase biosynthetic process"/>
    <property type="evidence" value="ECO:0007669"/>
    <property type="project" value="InterPro"/>
</dbReference>
<feature type="binding site" evidence="11">
    <location>
        <position position="325"/>
    </location>
    <ligand>
        <name>L-glutamine</name>
        <dbReference type="ChEBI" id="CHEBI:58359"/>
    </ligand>
</feature>
<dbReference type="Gene3D" id="3.40.50.880">
    <property type="match status" value="1"/>
</dbReference>
<comment type="caution">
    <text evidence="14">The sequence shown here is derived from an EMBL/GenBank/DDBJ whole genome shotgun (WGS) entry which is preliminary data.</text>
</comment>
<dbReference type="InterPro" id="IPR002474">
    <property type="entry name" value="CarbamoylP_synth_ssu_N"/>
</dbReference>
<dbReference type="Proteomes" id="UP000317716">
    <property type="component" value="Unassembled WGS sequence"/>
</dbReference>
<feature type="domain" description="Carbamoyl-phosphate synthase small subunit N-terminal" evidence="13">
    <location>
        <begin position="2"/>
        <end position="132"/>
    </location>
</feature>
<feature type="active site" description="Nucleophile" evidence="11">
    <location>
        <position position="283"/>
    </location>
</feature>
<feature type="binding site" evidence="11">
    <location>
        <position position="287"/>
    </location>
    <ligand>
        <name>L-glutamine</name>
        <dbReference type="ChEBI" id="CHEBI:58359"/>
    </ligand>
</feature>
<name>A0A538SEE4_UNCEI</name>
<proteinExistence type="inferred from homology"/>
<comment type="pathway">
    <text evidence="2 11">Amino-acid biosynthesis; L-arginine biosynthesis; carbamoyl phosphate from bicarbonate: step 1/1.</text>
</comment>
<feature type="binding site" evidence="11">
    <location>
        <position position="258"/>
    </location>
    <ligand>
        <name>L-glutamine</name>
        <dbReference type="ChEBI" id="CHEBI:58359"/>
    </ligand>
</feature>
<dbReference type="PANTHER" id="PTHR43418:SF7">
    <property type="entry name" value="CARBAMOYL-PHOSPHATE SYNTHASE SMALL CHAIN"/>
    <property type="match status" value="1"/>
</dbReference>
<evidence type="ECO:0000256" key="2">
    <source>
        <dbReference type="ARBA" id="ARBA00005077"/>
    </source>
</evidence>
<feature type="active site" evidence="11">
    <location>
        <position position="370"/>
    </location>
</feature>